<evidence type="ECO:0000256" key="3">
    <source>
        <dbReference type="ARBA" id="ARBA00023125"/>
    </source>
</evidence>
<comment type="caution">
    <text evidence="6">The sequence shown here is derived from an EMBL/GenBank/DDBJ whole genome shotgun (WGS) entry which is preliminary data.</text>
</comment>
<keyword evidence="3" id="KW-0238">DNA-binding</keyword>
<dbReference type="GO" id="GO:0003677">
    <property type="term" value="F:DNA binding"/>
    <property type="evidence" value="ECO:0007669"/>
    <property type="project" value="UniProtKB-KW"/>
</dbReference>
<keyword evidence="7" id="KW-1185">Reference proteome</keyword>
<dbReference type="PANTHER" id="PTHR30349">
    <property type="entry name" value="PHAGE INTEGRASE-RELATED"/>
    <property type="match status" value="1"/>
</dbReference>
<evidence type="ECO:0000256" key="1">
    <source>
        <dbReference type="ARBA" id="ARBA00008857"/>
    </source>
</evidence>
<keyword evidence="2" id="KW-0229">DNA integration</keyword>
<dbReference type="SUPFAM" id="SSF56349">
    <property type="entry name" value="DNA breaking-rejoining enzymes"/>
    <property type="match status" value="1"/>
</dbReference>
<evidence type="ECO:0000259" key="5">
    <source>
        <dbReference type="PROSITE" id="PS51898"/>
    </source>
</evidence>
<dbReference type="InterPro" id="IPR050090">
    <property type="entry name" value="Tyrosine_recombinase_XerCD"/>
</dbReference>
<proteinExistence type="inferred from homology"/>
<organism evidence="6 7">
    <name type="scientific">Legionella erythra</name>
    <dbReference type="NCBI Taxonomy" id="448"/>
    <lineage>
        <taxon>Bacteria</taxon>
        <taxon>Pseudomonadati</taxon>
        <taxon>Pseudomonadota</taxon>
        <taxon>Gammaproteobacteria</taxon>
        <taxon>Legionellales</taxon>
        <taxon>Legionellaceae</taxon>
        <taxon>Legionella</taxon>
    </lineage>
</organism>
<protein>
    <submittedName>
        <fullName evidence="6">Tyrosine recombinase XerD</fullName>
    </submittedName>
</protein>
<evidence type="ECO:0000256" key="4">
    <source>
        <dbReference type="ARBA" id="ARBA00023172"/>
    </source>
</evidence>
<comment type="similarity">
    <text evidence="1">Belongs to the 'phage' integrase family.</text>
</comment>
<gene>
    <name evidence="6" type="primary">xerD</name>
    <name evidence="6" type="ORF">Lery_2875</name>
</gene>
<dbReference type="AlphaFoldDB" id="A0A0W0TGI9"/>
<evidence type="ECO:0000256" key="2">
    <source>
        <dbReference type="ARBA" id="ARBA00022908"/>
    </source>
</evidence>
<keyword evidence="4" id="KW-0233">DNA recombination</keyword>
<dbReference type="Pfam" id="PF00589">
    <property type="entry name" value="Phage_integrase"/>
    <property type="match status" value="1"/>
</dbReference>
<dbReference type="STRING" id="448.Lery_2875"/>
<dbReference type="InterPro" id="IPR011010">
    <property type="entry name" value="DNA_brk_join_enz"/>
</dbReference>
<name>A0A0W0TGI9_LEGER</name>
<dbReference type="OrthoDB" id="9801717at2"/>
<reference evidence="6 7" key="1">
    <citation type="submission" date="2015-11" db="EMBL/GenBank/DDBJ databases">
        <title>Genomic analysis of 38 Legionella species identifies large and diverse effector repertoires.</title>
        <authorList>
            <person name="Burstein D."/>
            <person name="Amaro F."/>
            <person name="Zusman T."/>
            <person name="Lifshitz Z."/>
            <person name="Cohen O."/>
            <person name="Gilbert J.A."/>
            <person name="Pupko T."/>
            <person name="Shuman H.A."/>
            <person name="Segal G."/>
        </authorList>
    </citation>
    <scope>NUCLEOTIDE SEQUENCE [LARGE SCALE GENOMIC DNA]</scope>
    <source>
        <strain evidence="6 7">SE-32A-C8</strain>
    </source>
</reference>
<dbReference type="InterPro" id="IPR013762">
    <property type="entry name" value="Integrase-like_cat_sf"/>
</dbReference>
<dbReference type="GO" id="GO:0015074">
    <property type="term" value="P:DNA integration"/>
    <property type="evidence" value="ECO:0007669"/>
    <property type="project" value="UniProtKB-KW"/>
</dbReference>
<sequence length="330" mass="38383">MSNTSNDVEFYSPLAPLIKQFIQEKRACGLQYNEAPRILNHFDQFLCQTTLREMTLPEDLVLHWLEKFPKEQASTHQRRISLIRQLASMMVRLGYPAYIVPVQFGTPRDYTFLPYIFTREEIGKLIHAADQIKPTAKTPWRHLVMPEIFRLLYSCGFRVNEVLNLRVGDVDLTQGVITVRKAKHDKDRLVPPALDMVERLRVYSEQIANILLEKQTNEAFFFPSSGQTALSESGIYFQFRKLLYQCKIPHAGRGKGPRVHDLRHAFAVHRLIQWYEEGADLNAKLPLLVTYLGHQDFTGTQKYLHLTAELFPNLTERMNKQFGGVLPRWR</sequence>
<dbReference type="Proteomes" id="UP000054773">
    <property type="component" value="Unassembled WGS sequence"/>
</dbReference>
<feature type="domain" description="Tyr recombinase" evidence="5">
    <location>
        <begin position="112"/>
        <end position="316"/>
    </location>
</feature>
<dbReference type="EMBL" id="LNYA01000034">
    <property type="protein sequence ID" value="KTC94708.1"/>
    <property type="molecule type" value="Genomic_DNA"/>
</dbReference>
<accession>A0A0W0TGI9</accession>
<dbReference type="Gene3D" id="1.10.443.10">
    <property type="entry name" value="Intergrase catalytic core"/>
    <property type="match status" value="1"/>
</dbReference>
<dbReference type="RefSeq" id="WP_028385240.1">
    <property type="nucleotide sequence ID" value="NZ_CAAAHY010000050.1"/>
</dbReference>
<dbReference type="PROSITE" id="PS51898">
    <property type="entry name" value="TYR_RECOMBINASE"/>
    <property type="match status" value="1"/>
</dbReference>
<dbReference type="InterPro" id="IPR002104">
    <property type="entry name" value="Integrase_catalytic"/>
</dbReference>
<evidence type="ECO:0000313" key="6">
    <source>
        <dbReference type="EMBL" id="KTC94708.1"/>
    </source>
</evidence>
<dbReference type="GO" id="GO:0006310">
    <property type="term" value="P:DNA recombination"/>
    <property type="evidence" value="ECO:0007669"/>
    <property type="project" value="UniProtKB-KW"/>
</dbReference>
<dbReference type="PANTHER" id="PTHR30349:SF41">
    <property type="entry name" value="INTEGRASE_RECOMBINASE PROTEIN MJ0367-RELATED"/>
    <property type="match status" value="1"/>
</dbReference>
<dbReference type="PATRIC" id="fig|448.7.peg.3020"/>
<evidence type="ECO:0000313" key="7">
    <source>
        <dbReference type="Proteomes" id="UP000054773"/>
    </source>
</evidence>